<accession>A0A4R1M6X2</accession>
<evidence type="ECO:0000313" key="2">
    <source>
        <dbReference type="Proteomes" id="UP000294616"/>
    </source>
</evidence>
<gene>
    <name evidence="1" type="ORF">C8N28_0848</name>
</gene>
<dbReference type="RefSeq" id="WP_132221820.1">
    <property type="nucleotide sequence ID" value="NZ_SMGO01000001.1"/>
</dbReference>
<organism evidence="1 2">
    <name type="scientific">Albibacterium bauzanense</name>
    <dbReference type="NCBI Taxonomy" id="653929"/>
    <lineage>
        <taxon>Bacteria</taxon>
        <taxon>Pseudomonadati</taxon>
        <taxon>Bacteroidota</taxon>
        <taxon>Sphingobacteriia</taxon>
        <taxon>Sphingobacteriales</taxon>
        <taxon>Sphingobacteriaceae</taxon>
        <taxon>Albibacterium</taxon>
    </lineage>
</organism>
<keyword evidence="2" id="KW-1185">Reference proteome</keyword>
<dbReference type="Gene3D" id="3.10.180.10">
    <property type="entry name" value="2,3-Dihydroxybiphenyl 1,2-Dioxygenase, domain 1"/>
    <property type="match status" value="1"/>
</dbReference>
<dbReference type="OrthoDB" id="9795306at2"/>
<reference evidence="1 2" key="1">
    <citation type="submission" date="2019-03" db="EMBL/GenBank/DDBJ databases">
        <title>Genomic Encyclopedia of Archaeal and Bacterial Type Strains, Phase II (KMG-II): from individual species to whole genera.</title>
        <authorList>
            <person name="Goeker M."/>
        </authorList>
    </citation>
    <scope>NUCLEOTIDE SEQUENCE [LARGE SCALE GENOMIC DNA]</scope>
    <source>
        <strain evidence="1 2">DSM 22554</strain>
    </source>
</reference>
<sequence>MIEHLHDKLINAVFVTFSGNCKQALTFYQTCFGGLLQFETFEKELPGCTELPVVSGSLVSERIIIHGSDLVHNEGRKIGNYISIYLQCENNYDRRELIKKLESGKKSLSLSNREEQQLIEVTDIFDVRWVFGV</sequence>
<dbReference type="EMBL" id="SMGO01000001">
    <property type="protein sequence ID" value="TCK85539.1"/>
    <property type="molecule type" value="Genomic_DNA"/>
</dbReference>
<comment type="caution">
    <text evidence="1">The sequence shown here is derived from an EMBL/GenBank/DDBJ whole genome shotgun (WGS) entry which is preliminary data.</text>
</comment>
<name>A0A4R1M6X2_9SPHI</name>
<dbReference type="InterPro" id="IPR029068">
    <property type="entry name" value="Glyas_Bleomycin-R_OHBP_Dase"/>
</dbReference>
<protein>
    <submittedName>
        <fullName evidence="1">Putative glyoxalase superfamily protein PhnB</fullName>
    </submittedName>
</protein>
<evidence type="ECO:0000313" key="1">
    <source>
        <dbReference type="EMBL" id="TCK85539.1"/>
    </source>
</evidence>
<dbReference type="Proteomes" id="UP000294616">
    <property type="component" value="Unassembled WGS sequence"/>
</dbReference>
<dbReference type="SUPFAM" id="SSF54593">
    <property type="entry name" value="Glyoxalase/Bleomycin resistance protein/Dihydroxybiphenyl dioxygenase"/>
    <property type="match status" value="1"/>
</dbReference>
<proteinExistence type="predicted"/>
<dbReference type="AlphaFoldDB" id="A0A4R1M6X2"/>